<evidence type="ECO:0000256" key="1">
    <source>
        <dbReference type="SAM" id="MobiDB-lite"/>
    </source>
</evidence>
<name>A0ABN5PVF6_9STRE</name>
<feature type="transmembrane region" description="Helical" evidence="2">
    <location>
        <begin position="158"/>
        <end position="181"/>
    </location>
</feature>
<dbReference type="EMBL" id="CP032620">
    <property type="protein sequence ID" value="AYF94357.1"/>
    <property type="molecule type" value="Genomic_DNA"/>
</dbReference>
<feature type="transmembrane region" description="Helical" evidence="2">
    <location>
        <begin position="131"/>
        <end position="152"/>
    </location>
</feature>
<dbReference type="Proteomes" id="UP000277293">
    <property type="component" value="Chromosome"/>
</dbReference>
<reference evidence="4" key="1">
    <citation type="submission" date="2018-09" db="EMBL/GenBank/DDBJ databases">
        <title>Complete genome sequence of Streptococcus sp. KCOM 2890 (=JS71).</title>
        <authorList>
            <person name="Kook J.-K."/>
            <person name="Park S.-N."/>
            <person name="Lim Y.K."/>
        </authorList>
    </citation>
    <scope>NUCLEOTIDE SEQUENCE [LARGE SCALE GENOMIC DNA]</scope>
    <source>
        <strain evidence="4">JS71</strain>
    </source>
</reference>
<keyword evidence="2" id="KW-0472">Membrane</keyword>
<accession>A0ABN5PVF6</accession>
<feature type="transmembrane region" description="Helical" evidence="2">
    <location>
        <begin position="188"/>
        <end position="204"/>
    </location>
</feature>
<feature type="transmembrane region" description="Helical" evidence="2">
    <location>
        <begin position="210"/>
        <end position="229"/>
    </location>
</feature>
<gene>
    <name evidence="3" type="ORF">D7D50_07020</name>
</gene>
<keyword evidence="2" id="KW-1133">Transmembrane helix</keyword>
<keyword evidence="2" id="KW-0812">Transmembrane</keyword>
<keyword evidence="4" id="KW-1185">Reference proteome</keyword>
<evidence type="ECO:0000313" key="4">
    <source>
        <dbReference type="Proteomes" id="UP000277293"/>
    </source>
</evidence>
<proteinExistence type="predicted"/>
<feature type="region of interest" description="Disordered" evidence="1">
    <location>
        <begin position="1"/>
        <end position="124"/>
    </location>
</feature>
<evidence type="ECO:0008006" key="5">
    <source>
        <dbReference type="Google" id="ProtNLM"/>
    </source>
</evidence>
<dbReference type="RefSeq" id="WP_120701843.1">
    <property type="nucleotide sequence ID" value="NZ_CP032620.1"/>
</dbReference>
<evidence type="ECO:0000256" key="2">
    <source>
        <dbReference type="SAM" id="Phobius"/>
    </source>
</evidence>
<feature type="compositionally biased region" description="Polar residues" evidence="1">
    <location>
        <begin position="1"/>
        <end position="10"/>
    </location>
</feature>
<sequence length="230" mass="24818">MTDQQLNCETNQDKDGMPEESIQPRMGAQGPENPAQPPMGAQGLENPTQPPMTYQDLENPVQPQMSDQGPENPAQPPMAEQAPENSTQPPMTYQDLENPVQPQMSDQGPENPAQPPMADQGPENSVPNRGLLTLVFFVNMGLLMLFIGSAVIAGPWGIVFLIFLGSYLTCYIAATVLLGIGTKTANKTMLFVSVTLYFASMLFAGDPAWLGIQIPSIISTILVLIGTLLM</sequence>
<organism evidence="3 4">
    <name type="scientific">Streptococcus koreensis</name>
    <dbReference type="NCBI Taxonomy" id="2382163"/>
    <lineage>
        <taxon>Bacteria</taxon>
        <taxon>Bacillati</taxon>
        <taxon>Bacillota</taxon>
        <taxon>Bacilli</taxon>
        <taxon>Lactobacillales</taxon>
        <taxon>Streptococcaceae</taxon>
        <taxon>Streptococcus</taxon>
    </lineage>
</organism>
<evidence type="ECO:0000313" key="3">
    <source>
        <dbReference type="EMBL" id="AYF94357.1"/>
    </source>
</evidence>
<protein>
    <recommendedName>
        <fullName evidence="5">Integral membrane protein</fullName>
    </recommendedName>
</protein>